<feature type="region of interest" description="Disordered" evidence="6">
    <location>
        <begin position="1"/>
        <end position="111"/>
    </location>
</feature>
<sequence length="376" mass="42813">MTKRRRSSSTEATRSPSKRASRRRAPNPPPASLPNAAQQGPSTRTRSRSRRQTGASEDTEGPDAATSRATEPTEPAEQISQTPVSQDQRSANTEAAEERPSTSEVQDSTNSKVLEEVVQMYQTLSQEWSRKPPNLQKCGEQLSKLKVCLLELSFLPTADTKPSKQELLVARDILEIGAQWSIMTKDIPGFERYMAQLKCYYLDYNRTELPESAYKYQLLGLNLLCLLSQTRLAEFHTELELLPSKEIYNNIYIKHPVSMEQYLMEGSYNKVFLAKGNVPAESYSFFIDILLNTIRDEIAACAEKAYDRISSTEAARILFFENKKDVKEYAAKRGWTLRPDHFFEFNKEPEKKEETIPANELASQAIEYARELEMIV</sequence>
<name>A0A6P5A8F7_BRABE</name>
<evidence type="ECO:0000256" key="1">
    <source>
        <dbReference type="ARBA" id="ARBA00009627"/>
    </source>
</evidence>
<dbReference type="Proteomes" id="UP000515135">
    <property type="component" value="Unplaced"/>
</dbReference>
<feature type="compositionally biased region" description="Polar residues" evidence="6">
    <location>
        <begin position="78"/>
        <end position="93"/>
    </location>
</feature>
<dbReference type="PROSITE" id="PS50250">
    <property type="entry name" value="PCI"/>
    <property type="match status" value="1"/>
</dbReference>
<gene>
    <name evidence="9" type="primary">LOC109483806</name>
</gene>
<evidence type="ECO:0000313" key="8">
    <source>
        <dbReference type="Proteomes" id="UP000515135"/>
    </source>
</evidence>
<evidence type="ECO:0000256" key="4">
    <source>
        <dbReference type="ARBA" id="ARBA00062283"/>
    </source>
</evidence>
<dbReference type="InterPro" id="IPR033464">
    <property type="entry name" value="CSN8_PSD8_EIF3K"/>
</dbReference>
<dbReference type="GO" id="GO:0005634">
    <property type="term" value="C:nucleus"/>
    <property type="evidence" value="ECO:0007669"/>
    <property type="project" value="TreeGrafter"/>
</dbReference>
<dbReference type="GO" id="GO:0005829">
    <property type="term" value="C:cytosol"/>
    <property type="evidence" value="ECO:0007669"/>
    <property type="project" value="TreeGrafter"/>
</dbReference>
<dbReference type="FunFam" id="1.25.40.990:FF:000001">
    <property type="entry name" value="26S proteasome non-ATPase regulatory subunit"/>
    <property type="match status" value="1"/>
</dbReference>
<evidence type="ECO:0000256" key="5">
    <source>
        <dbReference type="ARBA" id="ARBA00078986"/>
    </source>
</evidence>
<proteinExistence type="inferred from homology"/>
<evidence type="ECO:0000256" key="6">
    <source>
        <dbReference type="SAM" id="MobiDB-lite"/>
    </source>
</evidence>
<protein>
    <recommendedName>
        <fullName evidence="2">26S proteasome non-ATPase regulatory subunit 8</fullName>
    </recommendedName>
    <alternativeName>
        <fullName evidence="5">26S proteasome regulatory subunit RPN12</fullName>
    </alternativeName>
</protein>
<dbReference type="GO" id="GO:0043161">
    <property type="term" value="P:proteasome-mediated ubiquitin-dependent protein catabolic process"/>
    <property type="evidence" value="ECO:0007669"/>
    <property type="project" value="TreeGrafter"/>
</dbReference>
<feature type="compositionally biased region" description="Basic residues" evidence="6">
    <location>
        <begin position="16"/>
        <end position="25"/>
    </location>
</feature>
<dbReference type="InterPro" id="IPR000717">
    <property type="entry name" value="PCI_dom"/>
</dbReference>
<dbReference type="PANTHER" id="PTHR12387:SF0">
    <property type="entry name" value="26S PROTEASOME NON-ATPASE REGULATORY SUBUNIT 8"/>
    <property type="match status" value="1"/>
</dbReference>
<dbReference type="RefSeq" id="XP_019642494.1">
    <property type="nucleotide sequence ID" value="XM_019786935.1"/>
</dbReference>
<dbReference type="KEGG" id="bbel:109483806"/>
<comment type="subunit">
    <text evidence="4">Component of the 19S proteasome regulatory particle complex. The 26S proteasome consists of a 20S core particle (CP) and two 19S regulatory subunits (RP). The regulatory particle is made of a lid composed of 9 subunits including PSMD8, a base containing 6 ATPases and few additional components. Interacts with DDI2. Interacts with TASOR.</text>
</comment>
<evidence type="ECO:0000259" key="7">
    <source>
        <dbReference type="PROSITE" id="PS50250"/>
    </source>
</evidence>
<keyword evidence="8" id="KW-1185">Reference proteome</keyword>
<evidence type="ECO:0000256" key="3">
    <source>
        <dbReference type="ARBA" id="ARBA00022942"/>
    </source>
</evidence>
<dbReference type="AlphaFoldDB" id="A0A6P5A8F7"/>
<dbReference type="PANTHER" id="PTHR12387">
    <property type="entry name" value="26S PROTEASOME NON-ATPASE REGULATORY SUBUNIT 8"/>
    <property type="match status" value="1"/>
</dbReference>
<accession>A0A6P5A8F7</accession>
<evidence type="ECO:0000313" key="9">
    <source>
        <dbReference type="RefSeq" id="XP_019642494.1"/>
    </source>
</evidence>
<dbReference type="InterPro" id="IPR006746">
    <property type="entry name" value="26S_Psome_Rpn12"/>
</dbReference>
<dbReference type="GO" id="GO:0008541">
    <property type="term" value="C:proteasome regulatory particle, lid subcomplex"/>
    <property type="evidence" value="ECO:0007669"/>
    <property type="project" value="TreeGrafter"/>
</dbReference>
<dbReference type="Gene3D" id="1.25.40.990">
    <property type="match status" value="1"/>
</dbReference>
<reference evidence="9" key="1">
    <citation type="submission" date="2025-08" db="UniProtKB">
        <authorList>
            <consortium name="RefSeq"/>
        </authorList>
    </citation>
    <scope>IDENTIFICATION</scope>
    <source>
        <tissue evidence="9">Gonad</tissue>
    </source>
</reference>
<feature type="domain" description="PCI" evidence="7">
    <location>
        <begin position="188"/>
        <end position="361"/>
    </location>
</feature>
<keyword evidence="3" id="KW-0647">Proteasome</keyword>
<comment type="similarity">
    <text evidence="1">Belongs to the proteasome subunit S14 family.</text>
</comment>
<dbReference type="OrthoDB" id="409122at2759"/>
<dbReference type="GeneID" id="109483806"/>
<dbReference type="Pfam" id="PF10075">
    <property type="entry name" value="CSN8_PSD8_EIF3K"/>
    <property type="match status" value="1"/>
</dbReference>
<organism evidence="8 9">
    <name type="scientific">Branchiostoma belcheri</name>
    <name type="common">Amphioxus</name>
    <dbReference type="NCBI Taxonomy" id="7741"/>
    <lineage>
        <taxon>Eukaryota</taxon>
        <taxon>Metazoa</taxon>
        <taxon>Chordata</taxon>
        <taxon>Cephalochordata</taxon>
        <taxon>Leptocardii</taxon>
        <taxon>Amphioxiformes</taxon>
        <taxon>Branchiostomatidae</taxon>
        <taxon>Branchiostoma</taxon>
    </lineage>
</organism>
<feature type="compositionally biased region" description="Polar residues" evidence="6">
    <location>
        <begin position="102"/>
        <end position="111"/>
    </location>
</feature>
<evidence type="ECO:0000256" key="2">
    <source>
        <dbReference type="ARBA" id="ARBA00014939"/>
    </source>
</evidence>